<dbReference type="GO" id="GO:0005356">
    <property type="term" value="F:D-glucose:proton symporter activity"/>
    <property type="evidence" value="ECO:0007669"/>
    <property type="project" value="UniProtKB-ARBA"/>
</dbReference>
<organism evidence="16 17">
    <name type="scientific">Seriola dumerili</name>
    <name type="common">Greater amberjack</name>
    <name type="synonym">Caranx dumerili</name>
    <dbReference type="NCBI Taxonomy" id="41447"/>
    <lineage>
        <taxon>Eukaryota</taxon>
        <taxon>Metazoa</taxon>
        <taxon>Chordata</taxon>
        <taxon>Craniata</taxon>
        <taxon>Vertebrata</taxon>
        <taxon>Euteleostomi</taxon>
        <taxon>Actinopterygii</taxon>
        <taxon>Neopterygii</taxon>
        <taxon>Teleostei</taxon>
        <taxon>Neoteleostei</taxon>
        <taxon>Acanthomorphata</taxon>
        <taxon>Carangaria</taxon>
        <taxon>Carangiformes</taxon>
        <taxon>Carangidae</taxon>
        <taxon>Seriola</taxon>
    </lineage>
</organism>
<comment type="subcellular location">
    <subcellularLocation>
        <location evidence="1">Membrane</location>
        <topology evidence="1">Multi-pass membrane protein</topology>
    </subcellularLocation>
</comment>
<feature type="transmembrane region" description="Helical" evidence="15">
    <location>
        <begin position="676"/>
        <end position="698"/>
    </location>
</feature>
<protein>
    <recommendedName>
        <fullName evidence="12">Proton-associated sugar transporter A</fullName>
    </recommendedName>
    <alternativeName>
        <fullName evidence="13">Solute carrier family 45 member 1</fullName>
    </alternativeName>
</protein>
<dbReference type="GO" id="GO:0016020">
    <property type="term" value="C:membrane"/>
    <property type="evidence" value="ECO:0007669"/>
    <property type="project" value="UniProtKB-SubCell"/>
</dbReference>
<dbReference type="InterPro" id="IPR011701">
    <property type="entry name" value="MFS"/>
</dbReference>
<evidence type="ECO:0000256" key="12">
    <source>
        <dbReference type="ARBA" id="ARBA00072435"/>
    </source>
</evidence>
<evidence type="ECO:0000256" key="13">
    <source>
        <dbReference type="ARBA" id="ARBA00077093"/>
    </source>
</evidence>
<dbReference type="CDD" id="cd17313">
    <property type="entry name" value="MFS_SLC45_SUC"/>
    <property type="match status" value="1"/>
</dbReference>
<dbReference type="AlphaFoldDB" id="A0A3B4USF0"/>
<evidence type="ECO:0000313" key="17">
    <source>
        <dbReference type="Proteomes" id="UP000261420"/>
    </source>
</evidence>
<dbReference type="Gene3D" id="1.20.1250.20">
    <property type="entry name" value="MFS general substrate transporter like domains"/>
    <property type="match status" value="2"/>
</dbReference>
<dbReference type="GO" id="GO:0008506">
    <property type="term" value="F:sucrose:proton symporter activity"/>
    <property type="evidence" value="ECO:0007669"/>
    <property type="project" value="TreeGrafter"/>
</dbReference>
<reference evidence="16" key="2">
    <citation type="submission" date="2025-09" db="UniProtKB">
        <authorList>
            <consortium name="Ensembl"/>
        </authorList>
    </citation>
    <scope>IDENTIFICATION</scope>
</reference>
<comment type="catalytic activity">
    <reaction evidence="9">
        <text>D-galactose(in) + H(+)(in) = D-galactose(out) + H(+)(out)</text>
        <dbReference type="Rhea" id="RHEA:29019"/>
        <dbReference type="ChEBI" id="CHEBI:4139"/>
        <dbReference type="ChEBI" id="CHEBI:15378"/>
    </reaction>
</comment>
<feature type="compositionally biased region" description="Pro residues" evidence="14">
    <location>
        <begin position="61"/>
        <end position="70"/>
    </location>
</feature>
<evidence type="ECO:0000256" key="15">
    <source>
        <dbReference type="SAM" id="Phobius"/>
    </source>
</evidence>
<evidence type="ECO:0000256" key="1">
    <source>
        <dbReference type="ARBA" id="ARBA00004141"/>
    </source>
</evidence>
<evidence type="ECO:0000256" key="3">
    <source>
        <dbReference type="ARBA" id="ARBA00022553"/>
    </source>
</evidence>
<feature type="transmembrane region" description="Helical" evidence="15">
    <location>
        <begin position="642"/>
        <end position="664"/>
    </location>
</feature>
<feature type="transmembrane region" description="Helical" evidence="15">
    <location>
        <begin position="90"/>
        <end position="106"/>
    </location>
</feature>
<keyword evidence="7 15" id="KW-0472">Membrane</keyword>
<keyword evidence="17" id="KW-1185">Reference proteome</keyword>
<feature type="region of interest" description="Disordered" evidence="14">
    <location>
        <begin position="378"/>
        <end position="413"/>
    </location>
</feature>
<evidence type="ECO:0000256" key="10">
    <source>
        <dbReference type="ARBA" id="ARBA00052884"/>
    </source>
</evidence>
<keyword evidence="6 15" id="KW-1133">Transmembrane helix</keyword>
<keyword evidence="2" id="KW-0813">Transport</keyword>
<feature type="transmembrane region" description="Helical" evidence="15">
    <location>
        <begin position="574"/>
        <end position="592"/>
    </location>
</feature>
<feature type="transmembrane region" description="Helical" evidence="15">
    <location>
        <begin position="542"/>
        <end position="562"/>
    </location>
</feature>
<reference evidence="16" key="1">
    <citation type="submission" date="2025-08" db="UniProtKB">
        <authorList>
            <consortium name="Ensembl"/>
        </authorList>
    </citation>
    <scope>IDENTIFICATION</scope>
</reference>
<dbReference type="PANTHER" id="PTHR19432:SF6">
    <property type="entry name" value="PROTON-ASSOCIATED SUGAR TRANSPORTER A"/>
    <property type="match status" value="1"/>
</dbReference>
<sequence length="719" mass="78108">MGTPSDPLLASPGGRLSTAQEGIWRGSLPKTASFPISTTRHLSHRANNFQRQPKRRKLIRPSPPPPPNTPCPLDHLDLSELPPRRTFQELLFNGCILFAIEFSYAMETAYVTPVLLQMGLPDQFYSLVWSISPILGFLVQPLIGAWSDRCTSRFGRRRPFIFALAIGALVGLTLVLNGRDIGVVLADTASNHKWGIILTVCGVVLMDFSADSADNPSHAYMMDVCSPEDQDRGLNIHALLAGLGGGFGYIVGGINWDQTHFGRSMGGQLRVIYLFTSITLVIATAMTLMSIPERPLPKSHGLSLASPISPLSPLTPKYGSFISRDSSLTGINEFASSLGTSYIDSVLIDCYTGQQMPQALPPNTQADVVSCPVGEAQDVEAPQPEGDAQSHEASQVTAGTGAQPAAGSHRGSTAGILKRPQSLALIEEPMATQIVGLENGRRRTVTFSQQVANILLNGVRYESDLSENMETGESQMSMKLLCIAIYRMPPSLRSLCTNHFLGWLSFEGMLLFYTDFMGEVVFEGDPKAPHDSEAYQRYNAGVSMGCWGMCIYAFSAAFYSAILEKLEERFSLRTLYFFAYLAFGLGTGLATLSTNLYVVLSLCVTYGVLFSSLCTLPYSLLCEYYQSPQFCGSLEEGTKRGMGVDISLLSCQYFLAQILVSVAMGPLTSLVGGAQGVMYFASLMSFVGCLYSSLCVVYQLPPPEGEPPESETQPLLVHI</sequence>
<accession>A0A3B4USF0</accession>
<evidence type="ECO:0000256" key="7">
    <source>
        <dbReference type="ARBA" id="ARBA00023136"/>
    </source>
</evidence>
<dbReference type="OMA" id="CDYYQSR"/>
<evidence type="ECO:0000256" key="11">
    <source>
        <dbReference type="ARBA" id="ARBA00057104"/>
    </source>
</evidence>
<feature type="transmembrane region" description="Helical" evidence="15">
    <location>
        <begin position="159"/>
        <end position="176"/>
    </location>
</feature>
<feature type="region of interest" description="Disordered" evidence="14">
    <location>
        <begin position="1"/>
        <end position="32"/>
    </location>
</feature>
<evidence type="ECO:0000313" key="16">
    <source>
        <dbReference type="Ensembl" id="ENSSDUP00000020730.1"/>
    </source>
</evidence>
<dbReference type="GeneTree" id="ENSGT00950000182914"/>
<dbReference type="SUPFAM" id="SSF103473">
    <property type="entry name" value="MFS general substrate transporter"/>
    <property type="match status" value="1"/>
</dbReference>
<feature type="transmembrane region" description="Helical" evidence="15">
    <location>
        <begin position="126"/>
        <end position="147"/>
    </location>
</feature>
<keyword evidence="3" id="KW-0597">Phosphoprotein</keyword>
<evidence type="ECO:0000256" key="5">
    <source>
        <dbReference type="ARBA" id="ARBA00022847"/>
    </source>
</evidence>
<comment type="function">
    <text evidence="11">Proton-associated glucose transporter in the brain.</text>
</comment>
<dbReference type="FunFam" id="1.20.1250.20:FF:000069">
    <property type="entry name" value="Solute carrier family 45 member 4"/>
    <property type="match status" value="1"/>
</dbReference>
<proteinExistence type="inferred from homology"/>
<dbReference type="InterPro" id="IPR036259">
    <property type="entry name" value="MFS_trans_sf"/>
</dbReference>
<comment type="catalytic activity">
    <reaction evidence="10">
        <text>D-glucose(out) + H(+)(out) = D-glucose(in) + H(+)(in)</text>
        <dbReference type="Rhea" id="RHEA:69556"/>
        <dbReference type="ChEBI" id="CHEBI:4167"/>
        <dbReference type="ChEBI" id="CHEBI:15378"/>
    </reaction>
</comment>
<evidence type="ECO:0000256" key="9">
    <source>
        <dbReference type="ARBA" id="ARBA00050544"/>
    </source>
</evidence>
<evidence type="ECO:0000256" key="14">
    <source>
        <dbReference type="SAM" id="MobiDB-lite"/>
    </source>
</evidence>
<feature type="compositionally biased region" description="Polar residues" evidence="14">
    <location>
        <begin position="391"/>
        <end position="400"/>
    </location>
</feature>
<evidence type="ECO:0000256" key="8">
    <source>
        <dbReference type="ARBA" id="ARBA00038193"/>
    </source>
</evidence>
<feature type="transmembrane region" description="Helical" evidence="15">
    <location>
        <begin position="234"/>
        <end position="251"/>
    </location>
</feature>
<evidence type="ECO:0000256" key="6">
    <source>
        <dbReference type="ARBA" id="ARBA00022989"/>
    </source>
</evidence>
<name>A0A3B4USF0_SERDU</name>
<dbReference type="FunFam" id="1.20.1250.20:FF:000120">
    <property type="entry name" value="Solute carrier family 45, member 1"/>
    <property type="match status" value="1"/>
</dbReference>
<evidence type="ECO:0000256" key="2">
    <source>
        <dbReference type="ARBA" id="ARBA00022448"/>
    </source>
</evidence>
<dbReference type="Ensembl" id="ENSSDUT00000021107.1">
    <property type="protein sequence ID" value="ENSSDUP00000020730.1"/>
    <property type="gene ID" value="ENSSDUG00000015063.1"/>
</dbReference>
<dbReference type="PANTHER" id="PTHR19432">
    <property type="entry name" value="SUGAR TRANSPORTER"/>
    <property type="match status" value="1"/>
</dbReference>
<keyword evidence="5" id="KW-0769">Symport</keyword>
<dbReference type="Pfam" id="PF07690">
    <property type="entry name" value="MFS_1"/>
    <property type="match status" value="1"/>
</dbReference>
<keyword evidence="4 15" id="KW-0812">Transmembrane</keyword>
<evidence type="ECO:0000256" key="4">
    <source>
        <dbReference type="ARBA" id="ARBA00022692"/>
    </source>
</evidence>
<feature type="transmembrane region" description="Helical" evidence="15">
    <location>
        <begin position="271"/>
        <end position="291"/>
    </location>
</feature>
<dbReference type="Proteomes" id="UP000261420">
    <property type="component" value="Unplaced"/>
</dbReference>
<feature type="region of interest" description="Disordered" evidence="14">
    <location>
        <begin position="44"/>
        <end position="72"/>
    </location>
</feature>
<comment type="similarity">
    <text evidence="8">Belongs to the glycoside-pentoside-hexuronide (GPH) cation symporter transporter (TC 2.A.2) family.</text>
</comment>
<dbReference type="GO" id="GO:1904659">
    <property type="term" value="P:D-glucose transmembrane transport"/>
    <property type="evidence" value="ECO:0007669"/>
    <property type="project" value="UniProtKB-ARBA"/>
</dbReference>